<dbReference type="PROSITE" id="PS50975">
    <property type="entry name" value="ATP_GRASP"/>
    <property type="match status" value="1"/>
</dbReference>
<dbReference type="SUPFAM" id="SSF56059">
    <property type="entry name" value="Glutathione synthetase ATP-binding domain-like"/>
    <property type="match status" value="1"/>
</dbReference>
<sequence>MIRLRFPWQLARDGILGINRRNSRYISRYNPRRLFPLVDNKLKTKIIAQQAGINTPSLIGTIAHQHDVRRIGELVADYNGFAIKPAKGSGGKGILVITDKDTQRFYKSSGAAVSPDDIQRHVSNILSGLYSLGGSPDTVIIEELIHFDPSFAHFTVEGVPDIRVIVCRGYPVMAMMRLSTHASDGKANLHQGAVGVGLDIATGKALNAVQNGEVITHHPDTGQLLSELVVPNWSDLLVIAASCYDVTQLGYLGIDIVLDRYKGPMLLELNARPGLGIQVANGAGLRPRLTKIDNLTAAELALGPEERSALSRTWFGA</sequence>
<name>A0A160TC07_9ZZZZ</name>
<dbReference type="NCBIfam" id="TIGR02291">
    <property type="entry name" value="rimK_rel_E_lig"/>
    <property type="match status" value="1"/>
</dbReference>
<protein>
    <submittedName>
        <fullName evidence="2">FIG002781: Alpha-L-glutamate ligase family protein</fullName>
    </submittedName>
</protein>
<dbReference type="PANTHER" id="PTHR21621:SF0">
    <property type="entry name" value="BETA-CITRYLGLUTAMATE SYNTHASE B-RELATED"/>
    <property type="match status" value="1"/>
</dbReference>
<evidence type="ECO:0000313" key="2">
    <source>
        <dbReference type="EMBL" id="CUS41088.1"/>
    </source>
</evidence>
<dbReference type="AlphaFoldDB" id="A0A160TC07"/>
<dbReference type="GO" id="GO:0018169">
    <property type="term" value="F:ribosomal S6-glutamic acid ligase activity"/>
    <property type="evidence" value="ECO:0007669"/>
    <property type="project" value="TreeGrafter"/>
</dbReference>
<dbReference type="InterPro" id="IPR011758">
    <property type="entry name" value="RimK-rel_E_lig"/>
</dbReference>
<dbReference type="InterPro" id="IPR011761">
    <property type="entry name" value="ATP-grasp"/>
</dbReference>
<dbReference type="EMBL" id="CZQC01000036">
    <property type="protein sequence ID" value="CUS41088.1"/>
    <property type="molecule type" value="Genomic_DNA"/>
</dbReference>
<accession>A0A160TC07</accession>
<evidence type="ECO:0000259" key="1">
    <source>
        <dbReference type="PROSITE" id="PS50975"/>
    </source>
</evidence>
<dbReference type="InterPro" id="IPR039523">
    <property type="entry name" value="RimK-rel_E_lig_ATP-grasp"/>
</dbReference>
<reference evidence="2" key="1">
    <citation type="submission" date="2015-10" db="EMBL/GenBank/DDBJ databases">
        <authorList>
            <person name="Gilbert D.G."/>
        </authorList>
    </citation>
    <scope>NUCLEOTIDE SEQUENCE</scope>
</reference>
<gene>
    <name evidence="2" type="ORF">MGWOODY_Tha647</name>
</gene>
<proteinExistence type="predicted"/>
<keyword evidence="2" id="KW-0436">Ligase</keyword>
<dbReference type="GO" id="GO:0046872">
    <property type="term" value="F:metal ion binding"/>
    <property type="evidence" value="ECO:0007669"/>
    <property type="project" value="InterPro"/>
</dbReference>
<dbReference type="Gene3D" id="3.30.470.20">
    <property type="entry name" value="ATP-grasp fold, B domain"/>
    <property type="match status" value="1"/>
</dbReference>
<dbReference type="GO" id="GO:0005737">
    <property type="term" value="C:cytoplasm"/>
    <property type="evidence" value="ECO:0007669"/>
    <property type="project" value="TreeGrafter"/>
</dbReference>
<organism evidence="2">
    <name type="scientific">hydrothermal vent metagenome</name>
    <dbReference type="NCBI Taxonomy" id="652676"/>
    <lineage>
        <taxon>unclassified sequences</taxon>
        <taxon>metagenomes</taxon>
        <taxon>ecological metagenomes</taxon>
    </lineage>
</organism>
<dbReference type="Pfam" id="PF14397">
    <property type="entry name" value="ATPgrasp_ST"/>
    <property type="match status" value="1"/>
</dbReference>
<dbReference type="GO" id="GO:0005524">
    <property type="term" value="F:ATP binding"/>
    <property type="evidence" value="ECO:0007669"/>
    <property type="project" value="InterPro"/>
</dbReference>
<dbReference type="GO" id="GO:0009432">
    <property type="term" value="P:SOS response"/>
    <property type="evidence" value="ECO:0007669"/>
    <property type="project" value="TreeGrafter"/>
</dbReference>
<feature type="domain" description="ATP-grasp" evidence="1">
    <location>
        <begin position="45"/>
        <end position="296"/>
    </location>
</feature>
<dbReference type="PANTHER" id="PTHR21621">
    <property type="entry name" value="RIBOSOMAL PROTEIN S6 MODIFICATION PROTEIN"/>
    <property type="match status" value="1"/>
</dbReference>